<protein>
    <submittedName>
        <fullName evidence="1">Uncharacterized protein</fullName>
    </submittedName>
</protein>
<dbReference type="EMBL" id="GBRH01200274">
    <property type="protein sequence ID" value="JAD97621.1"/>
    <property type="molecule type" value="Transcribed_RNA"/>
</dbReference>
<name>A0A0A9EC76_ARUDO</name>
<organism evidence="1">
    <name type="scientific">Arundo donax</name>
    <name type="common">Giant reed</name>
    <name type="synonym">Donax arundinaceus</name>
    <dbReference type="NCBI Taxonomy" id="35708"/>
    <lineage>
        <taxon>Eukaryota</taxon>
        <taxon>Viridiplantae</taxon>
        <taxon>Streptophyta</taxon>
        <taxon>Embryophyta</taxon>
        <taxon>Tracheophyta</taxon>
        <taxon>Spermatophyta</taxon>
        <taxon>Magnoliopsida</taxon>
        <taxon>Liliopsida</taxon>
        <taxon>Poales</taxon>
        <taxon>Poaceae</taxon>
        <taxon>PACMAD clade</taxon>
        <taxon>Arundinoideae</taxon>
        <taxon>Arundineae</taxon>
        <taxon>Arundo</taxon>
    </lineage>
</organism>
<proteinExistence type="predicted"/>
<dbReference type="AlphaFoldDB" id="A0A0A9EC76"/>
<accession>A0A0A9EC76</accession>
<evidence type="ECO:0000313" key="1">
    <source>
        <dbReference type="EMBL" id="JAD97621.1"/>
    </source>
</evidence>
<reference evidence="1" key="1">
    <citation type="submission" date="2014-09" db="EMBL/GenBank/DDBJ databases">
        <authorList>
            <person name="Magalhaes I.L.F."/>
            <person name="Oliveira U."/>
            <person name="Santos F.R."/>
            <person name="Vidigal T.H.D.A."/>
            <person name="Brescovit A.D."/>
            <person name="Santos A.J."/>
        </authorList>
    </citation>
    <scope>NUCLEOTIDE SEQUENCE</scope>
    <source>
        <tissue evidence="1">Shoot tissue taken approximately 20 cm above the soil surface</tissue>
    </source>
</reference>
<sequence>MTLKCFETNGCPWLSWVRGITPYAELQVSRKDLLSNNSSLSIRGGSADMSGSELIGTGPHKLKQKFSQSKLLKNSKKRYSTSSCPVKELLNI</sequence>
<reference evidence="1" key="2">
    <citation type="journal article" date="2015" name="Data Brief">
        <title>Shoot transcriptome of the giant reed, Arundo donax.</title>
        <authorList>
            <person name="Barrero R.A."/>
            <person name="Guerrero F.D."/>
            <person name="Moolhuijzen P."/>
            <person name="Goolsby J.A."/>
            <person name="Tidwell J."/>
            <person name="Bellgard S.E."/>
            <person name="Bellgard M.I."/>
        </authorList>
    </citation>
    <scope>NUCLEOTIDE SEQUENCE</scope>
    <source>
        <tissue evidence="1">Shoot tissue taken approximately 20 cm above the soil surface</tissue>
    </source>
</reference>